<gene>
    <name evidence="2" type="ORF">DFR27_0693</name>
</gene>
<comment type="caution">
    <text evidence="2">The sequence shown here is derived from an EMBL/GenBank/DDBJ whole genome shotgun (WGS) entry which is preliminary data.</text>
</comment>
<dbReference type="EMBL" id="REFJ01000001">
    <property type="protein sequence ID" value="RMA82735.1"/>
    <property type="molecule type" value="Genomic_DNA"/>
</dbReference>
<accession>A0A3M0AJI7</accession>
<proteinExistence type="predicted"/>
<dbReference type="RefSeq" id="WP_121876042.1">
    <property type="nucleotide sequence ID" value="NZ_REFJ01000001.1"/>
</dbReference>
<protein>
    <submittedName>
        <fullName evidence="2">Uncharacterized protein</fullName>
    </submittedName>
</protein>
<evidence type="ECO:0000256" key="1">
    <source>
        <dbReference type="SAM" id="SignalP"/>
    </source>
</evidence>
<evidence type="ECO:0000313" key="3">
    <source>
        <dbReference type="Proteomes" id="UP000267187"/>
    </source>
</evidence>
<reference evidence="2 3" key="1">
    <citation type="submission" date="2018-10" db="EMBL/GenBank/DDBJ databases">
        <title>Genomic Encyclopedia of Type Strains, Phase IV (KMG-IV): sequencing the most valuable type-strain genomes for metagenomic binning, comparative biology and taxonomic classification.</title>
        <authorList>
            <person name="Goeker M."/>
        </authorList>
    </citation>
    <scope>NUCLEOTIDE SEQUENCE [LARGE SCALE GENOMIC DNA]</scope>
    <source>
        <strain evidence="2 3">DSM 25080</strain>
    </source>
</reference>
<name>A0A3M0AJI7_9GAMM</name>
<keyword evidence="3" id="KW-1185">Reference proteome</keyword>
<evidence type="ECO:0000313" key="2">
    <source>
        <dbReference type="EMBL" id="RMA82735.1"/>
    </source>
</evidence>
<dbReference type="AlphaFoldDB" id="A0A3M0AJI7"/>
<sequence>MKAVLIIFVVFAMGCANKVDMAANQTAQMDYDFSQRVDFSAELPNLEGRESFTEFRTGLDETQKIAWLGFQVARCESLYGQTELGERCALNEARVLRLFSILPIELMSEEQFLVTLEVYQYYQSLQLRRSDYSVVYVNFPEELSSANQQLLLSRTASPLALFIVAVRDVLNEEDDTVY</sequence>
<organism evidence="2 3">
    <name type="scientific">Umboniibacter marinipuniceus</name>
    <dbReference type="NCBI Taxonomy" id="569599"/>
    <lineage>
        <taxon>Bacteria</taxon>
        <taxon>Pseudomonadati</taxon>
        <taxon>Pseudomonadota</taxon>
        <taxon>Gammaproteobacteria</taxon>
        <taxon>Cellvibrionales</taxon>
        <taxon>Cellvibrionaceae</taxon>
        <taxon>Umboniibacter</taxon>
    </lineage>
</organism>
<feature type="signal peptide" evidence="1">
    <location>
        <begin position="1"/>
        <end position="18"/>
    </location>
</feature>
<dbReference type="Proteomes" id="UP000267187">
    <property type="component" value="Unassembled WGS sequence"/>
</dbReference>
<feature type="chain" id="PRO_5018155712" evidence="1">
    <location>
        <begin position="19"/>
        <end position="178"/>
    </location>
</feature>
<keyword evidence="1" id="KW-0732">Signal</keyword>